<dbReference type="Pfam" id="PF02224">
    <property type="entry name" value="Cytidylate_kin"/>
    <property type="match status" value="1"/>
</dbReference>
<dbReference type="Gene3D" id="3.40.50.300">
    <property type="entry name" value="P-loop containing nucleotide triphosphate hydrolases"/>
    <property type="match status" value="1"/>
</dbReference>
<comment type="subcellular location">
    <subcellularLocation>
        <location evidence="8">Cytoplasm</location>
    </subcellularLocation>
</comment>
<evidence type="ECO:0000256" key="1">
    <source>
        <dbReference type="ARBA" id="ARBA00009427"/>
    </source>
</evidence>
<feature type="binding site" evidence="8">
    <location>
        <begin position="9"/>
        <end position="17"/>
    </location>
    <ligand>
        <name>ATP</name>
        <dbReference type="ChEBI" id="CHEBI:30616"/>
    </ligand>
</feature>
<evidence type="ECO:0000313" key="10">
    <source>
        <dbReference type="EMBL" id="ONI59691.1"/>
    </source>
</evidence>
<evidence type="ECO:0000256" key="2">
    <source>
        <dbReference type="ARBA" id="ARBA00022679"/>
    </source>
</evidence>
<evidence type="ECO:0000256" key="6">
    <source>
        <dbReference type="ARBA" id="ARBA00047615"/>
    </source>
</evidence>
<dbReference type="RefSeq" id="WP_076969414.1">
    <property type="nucleotide sequence ID" value="NZ_LVWB01000010.1"/>
</dbReference>
<dbReference type="InterPro" id="IPR011994">
    <property type="entry name" value="Cytidylate_kinase_dom"/>
</dbReference>
<evidence type="ECO:0000256" key="3">
    <source>
        <dbReference type="ARBA" id="ARBA00022741"/>
    </source>
</evidence>
<dbReference type="EMBL" id="LVWB01000010">
    <property type="protein sequence ID" value="ONI59691.1"/>
    <property type="molecule type" value="Genomic_DNA"/>
</dbReference>
<evidence type="ECO:0000313" key="11">
    <source>
        <dbReference type="Proteomes" id="UP000189542"/>
    </source>
</evidence>
<comment type="catalytic activity">
    <reaction evidence="6 8">
        <text>dCMP + ATP = dCDP + ADP</text>
        <dbReference type="Rhea" id="RHEA:25094"/>
        <dbReference type="ChEBI" id="CHEBI:30616"/>
        <dbReference type="ChEBI" id="CHEBI:57566"/>
        <dbReference type="ChEBI" id="CHEBI:58593"/>
        <dbReference type="ChEBI" id="CHEBI:456216"/>
        <dbReference type="EC" id="2.7.4.25"/>
    </reaction>
</comment>
<dbReference type="Proteomes" id="UP000189542">
    <property type="component" value="Unassembled WGS sequence"/>
</dbReference>
<dbReference type="GO" id="GO:0005524">
    <property type="term" value="F:ATP binding"/>
    <property type="evidence" value="ECO:0007669"/>
    <property type="project" value="UniProtKB-UniRule"/>
</dbReference>
<gene>
    <name evidence="8" type="primary">cmk</name>
    <name evidence="10" type="ORF">AYO25_02805</name>
</gene>
<accession>A0A1V2N807</accession>
<proteinExistence type="inferred from homology"/>
<dbReference type="GO" id="GO:0036430">
    <property type="term" value="F:CMP kinase activity"/>
    <property type="evidence" value="ECO:0007669"/>
    <property type="project" value="RHEA"/>
</dbReference>
<dbReference type="EC" id="2.7.4.25" evidence="8"/>
<comment type="catalytic activity">
    <reaction evidence="7 8">
        <text>CMP + ATP = CDP + ADP</text>
        <dbReference type="Rhea" id="RHEA:11600"/>
        <dbReference type="ChEBI" id="CHEBI:30616"/>
        <dbReference type="ChEBI" id="CHEBI:58069"/>
        <dbReference type="ChEBI" id="CHEBI:60377"/>
        <dbReference type="ChEBI" id="CHEBI:456216"/>
        <dbReference type="EC" id="2.7.4.25"/>
    </reaction>
</comment>
<name>A0A1V2N807_9HYPH</name>
<dbReference type="SUPFAM" id="SSF52540">
    <property type="entry name" value="P-loop containing nucleoside triphosphate hydrolases"/>
    <property type="match status" value="1"/>
</dbReference>
<dbReference type="NCBIfam" id="TIGR00017">
    <property type="entry name" value="cmk"/>
    <property type="match status" value="1"/>
</dbReference>
<evidence type="ECO:0000256" key="7">
    <source>
        <dbReference type="ARBA" id="ARBA00048478"/>
    </source>
</evidence>
<evidence type="ECO:0000259" key="9">
    <source>
        <dbReference type="Pfam" id="PF02224"/>
    </source>
</evidence>
<dbReference type="InterPro" id="IPR003136">
    <property type="entry name" value="Cytidylate_kin"/>
</dbReference>
<evidence type="ECO:0000256" key="8">
    <source>
        <dbReference type="HAMAP-Rule" id="MF_00238"/>
    </source>
</evidence>
<keyword evidence="3 8" id="KW-0547">Nucleotide-binding</keyword>
<dbReference type="OrthoDB" id="9807434at2"/>
<dbReference type="HAMAP" id="MF_00238">
    <property type="entry name" value="Cytidyl_kinase_type1"/>
    <property type="match status" value="1"/>
</dbReference>
<organism evidence="10 11">
    <name type="scientific">Candidatus Liberibacter solanacearum</name>
    <dbReference type="NCBI Taxonomy" id="556287"/>
    <lineage>
        <taxon>Bacteria</taxon>
        <taxon>Pseudomonadati</taxon>
        <taxon>Pseudomonadota</taxon>
        <taxon>Alphaproteobacteria</taxon>
        <taxon>Hyphomicrobiales</taxon>
        <taxon>Rhizobiaceae</taxon>
        <taxon>Liberibacter</taxon>
    </lineage>
</organism>
<dbReference type="GO" id="GO:0005737">
    <property type="term" value="C:cytoplasm"/>
    <property type="evidence" value="ECO:0007669"/>
    <property type="project" value="UniProtKB-SubCell"/>
</dbReference>
<dbReference type="CDD" id="cd02020">
    <property type="entry name" value="CMPK"/>
    <property type="match status" value="1"/>
</dbReference>
<dbReference type="AlphaFoldDB" id="A0A1V2N807"/>
<keyword evidence="4 8" id="KW-0418">Kinase</keyword>
<keyword evidence="5 8" id="KW-0067">ATP-binding</keyword>
<keyword evidence="2 8" id="KW-0808">Transferase</keyword>
<sequence>MGVVIAIDGTAAAGKGVLSRFIAREYGFHCLDTGLIYRAVAANILNANISLDDEVEVVKVAQNIVLSYLNDKVQFSSHAISKVASHVATISSVRHALIDIQRSFAQKEPGVVLDGRDIGTVVCPNARVKFYVTASLNVRARRRYNEMLACGEEGNYIKVLEDLQKRDTKDKERDCCPLVQAKDAYFFDTSVMSIGTMCKVAKGLVDTKLYSG</sequence>
<protein>
    <recommendedName>
        <fullName evidence="8">Cytidylate kinase</fullName>
        <shortName evidence="8">CK</shortName>
        <ecNumber evidence="8">2.7.4.25</ecNumber>
    </recommendedName>
    <alternativeName>
        <fullName evidence="8">Cytidine monophosphate kinase</fullName>
        <shortName evidence="8">CMP kinase</shortName>
    </alternativeName>
</protein>
<comment type="similarity">
    <text evidence="1 8">Belongs to the cytidylate kinase family. Type 1 subfamily.</text>
</comment>
<dbReference type="InterPro" id="IPR027417">
    <property type="entry name" value="P-loop_NTPase"/>
</dbReference>
<dbReference type="GO" id="GO:0006220">
    <property type="term" value="P:pyrimidine nucleotide metabolic process"/>
    <property type="evidence" value="ECO:0007669"/>
    <property type="project" value="UniProtKB-UniRule"/>
</dbReference>
<dbReference type="GO" id="GO:0036431">
    <property type="term" value="F:dCMP kinase activity"/>
    <property type="evidence" value="ECO:0007669"/>
    <property type="project" value="InterPro"/>
</dbReference>
<keyword evidence="8" id="KW-0963">Cytoplasm</keyword>
<evidence type="ECO:0000256" key="4">
    <source>
        <dbReference type="ARBA" id="ARBA00022777"/>
    </source>
</evidence>
<evidence type="ECO:0000256" key="5">
    <source>
        <dbReference type="ARBA" id="ARBA00022840"/>
    </source>
</evidence>
<reference evidence="10 11" key="1">
    <citation type="journal article" date="2017" name="PLoS ONE">
        <title>Genomic sequence of 'Candidatus Liberibacter solanacearum' haplotype C and its comparison with haplotype A and B genomes.</title>
        <authorList>
            <person name="Wang J."/>
            <person name="Haapalainen M."/>
            <person name="Schott T."/>
            <person name="Thompson S.M."/>
            <person name="Smith G.R."/>
            <person name="Nissinen A.I."/>
            <person name="Pirhonen M."/>
        </authorList>
    </citation>
    <scope>NUCLEOTIDE SEQUENCE [LARGE SCALE GENOMIC DNA]</scope>
    <source>
        <strain evidence="10 11">FIN111</strain>
    </source>
</reference>
<comment type="caution">
    <text evidence="10">The sequence shown here is derived from an EMBL/GenBank/DDBJ whole genome shotgun (WGS) entry which is preliminary data.</text>
</comment>
<feature type="domain" description="Cytidylate kinase" evidence="9">
    <location>
        <begin position="5"/>
        <end position="199"/>
    </location>
</feature>